<dbReference type="InterPro" id="IPR013328">
    <property type="entry name" value="6PGD_dom2"/>
</dbReference>
<keyword evidence="1" id="KW-0560">Oxidoreductase</keyword>
<gene>
    <name evidence="6" type="primary">mtlD</name>
    <name evidence="6" type="ordered locus">MCJ_006410</name>
</gene>
<dbReference type="NCBIfam" id="NF002651">
    <property type="entry name" value="PRK02318.2-4"/>
    <property type="match status" value="1"/>
</dbReference>
<keyword evidence="2" id="KW-0520">NAD</keyword>
<dbReference type="KEGG" id="mco:MCJ_006410"/>
<protein>
    <submittedName>
        <fullName evidence="6">Mannitol-1-phosphate 5-dehyrogenase</fullName>
    </submittedName>
</protein>
<comment type="catalytic activity">
    <reaction evidence="3">
        <text>D-mannitol 1-phosphate + NAD(+) = beta-D-fructose 6-phosphate + NADH + H(+)</text>
        <dbReference type="Rhea" id="RHEA:19661"/>
        <dbReference type="ChEBI" id="CHEBI:15378"/>
        <dbReference type="ChEBI" id="CHEBI:57540"/>
        <dbReference type="ChEBI" id="CHEBI:57634"/>
        <dbReference type="ChEBI" id="CHEBI:57945"/>
        <dbReference type="ChEBI" id="CHEBI:61381"/>
        <dbReference type="EC" id="1.1.1.17"/>
    </reaction>
</comment>
<dbReference type="Gene3D" id="1.10.1040.10">
    <property type="entry name" value="N-(1-d-carboxylethyl)-l-norvaline Dehydrogenase, domain 2"/>
    <property type="match status" value="1"/>
</dbReference>
<dbReference type="eggNOG" id="COG0246">
    <property type="taxonomic scope" value="Bacteria"/>
</dbReference>
<evidence type="ECO:0000256" key="2">
    <source>
        <dbReference type="ARBA" id="ARBA00023027"/>
    </source>
</evidence>
<evidence type="ECO:0000256" key="3">
    <source>
        <dbReference type="ARBA" id="ARBA00048615"/>
    </source>
</evidence>
<dbReference type="SUPFAM" id="SSF48179">
    <property type="entry name" value="6-phosphogluconate dehydrogenase C-terminal domain-like"/>
    <property type="match status" value="1"/>
</dbReference>
<feature type="domain" description="Mannitol dehydrogenase C-terminal" evidence="5">
    <location>
        <begin position="183"/>
        <end position="354"/>
    </location>
</feature>
<evidence type="ECO:0000256" key="1">
    <source>
        <dbReference type="ARBA" id="ARBA00023002"/>
    </source>
</evidence>
<accession>C5J772</accession>
<dbReference type="Gene3D" id="3.40.50.720">
    <property type="entry name" value="NAD(P)-binding Rossmann-like Domain"/>
    <property type="match status" value="1"/>
</dbReference>
<dbReference type="Pfam" id="PF08125">
    <property type="entry name" value="Mannitol_dh_C"/>
    <property type="match status" value="1"/>
</dbReference>
<evidence type="ECO:0000313" key="6">
    <source>
        <dbReference type="EMBL" id="CAT05335.1"/>
    </source>
</evidence>
<organism evidence="6 7">
    <name type="scientific">Mesomycoplasma conjunctivae (strain ATCC 25834 / NCTC 10147 / HRC/581)</name>
    <name type="common">Mycoplasma conjunctivae</name>
    <dbReference type="NCBI Taxonomy" id="572263"/>
    <lineage>
        <taxon>Bacteria</taxon>
        <taxon>Bacillati</taxon>
        <taxon>Mycoplasmatota</taxon>
        <taxon>Mycoplasmoidales</taxon>
        <taxon>Metamycoplasmataceae</taxon>
        <taxon>Mesomycoplasma</taxon>
    </lineage>
</organism>
<reference evidence="7" key="1">
    <citation type="journal article" date="2009" name="BMC Bioinformatics">
        <title>The Mycoplasma conjunctivae genome sequencing, annotation and analysis.</title>
        <authorList>
            <person name="Calderon-Copete S.P."/>
            <person name="Wigger G."/>
            <person name="Wunderlin C."/>
            <person name="Schmidheini T."/>
            <person name="Frey J."/>
            <person name="Quail M.A."/>
            <person name="Falquet L."/>
        </authorList>
    </citation>
    <scope>NUCLEOTIDE SEQUENCE [LARGE SCALE GENOMIC DNA]</scope>
    <source>
        <strain evidence="7">ATCC 25834 / NCTC 10147 / HRC/581</strain>
    </source>
</reference>
<dbReference type="GO" id="GO:0008926">
    <property type="term" value="F:mannitol-1-phosphate 5-dehydrogenase activity"/>
    <property type="evidence" value="ECO:0007669"/>
    <property type="project" value="UniProtKB-EC"/>
</dbReference>
<dbReference type="PANTHER" id="PTHR30524:SF0">
    <property type="entry name" value="ALTRONATE OXIDOREDUCTASE-RELATED"/>
    <property type="match status" value="1"/>
</dbReference>
<dbReference type="InterPro" id="IPR013131">
    <property type="entry name" value="Mannitol_DH_N"/>
</dbReference>
<dbReference type="Proteomes" id="UP000001491">
    <property type="component" value="Chromosome"/>
</dbReference>
<dbReference type="SUPFAM" id="SSF51735">
    <property type="entry name" value="NAD(P)-binding Rossmann-fold domains"/>
    <property type="match status" value="1"/>
</dbReference>
<proteinExistence type="predicted"/>
<sequence>MKAVHFGAGNIGRGLIARIYQQNNIEMIFVDVNPDLVNNLNQQKTYKIIEITSNQEFHISNFHALHVNDENLIEHLKSADFVSTSIGVNNLAKLQPIFNKLSEVETHLKQIICFENGFQISSLFAKMLKTNNFWTFVDVTVDQIIPNINKSSLDVIVENHYEIVLNDLDQQHKLDFVIYSKNLQYFAIRKFLLVNVLHSTLAYLGFRKGYKFIHETLQDSTILHFIDGLKKVLFSIVLKHSQNQNVDLESYFQTNISRFKNKELKDEITRVARNPITKIGKNERFDILLQEAKKLHLDSNKLDIIYQCFANILGFNFSQDQQSFNMQRELDNDAYEFLKKHTNLEEYEIHKVLIMYKKEGKNDT</sequence>
<dbReference type="InterPro" id="IPR008927">
    <property type="entry name" value="6-PGluconate_DH-like_C_sf"/>
</dbReference>
<dbReference type="GO" id="GO:0005829">
    <property type="term" value="C:cytosol"/>
    <property type="evidence" value="ECO:0007669"/>
    <property type="project" value="TreeGrafter"/>
</dbReference>
<dbReference type="Pfam" id="PF01232">
    <property type="entry name" value="Mannitol_dh"/>
    <property type="match status" value="1"/>
</dbReference>
<dbReference type="PANTHER" id="PTHR30524">
    <property type="entry name" value="MANNITOL-1-PHOSPHATE 5-DEHYDROGENASE"/>
    <property type="match status" value="1"/>
</dbReference>
<evidence type="ECO:0000259" key="4">
    <source>
        <dbReference type="Pfam" id="PF01232"/>
    </source>
</evidence>
<keyword evidence="7" id="KW-1185">Reference proteome</keyword>
<dbReference type="InterPro" id="IPR013118">
    <property type="entry name" value="Mannitol_DH_C"/>
</dbReference>
<dbReference type="HOGENOM" id="CLU_036089_0_1_14"/>
<dbReference type="InterPro" id="IPR036291">
    <property type="entry name" value="NAD(P)-bd_dom_sf"/>
</dbReference>
<dbReference type="EMBL" id="FM864216">
    <property type="protein sequence ID" value="CAT05335.1"/>
    <property type="molecule type" value="Genomic_DNA"/>
</dbReference>
<feature type="domain" description="Mannitol dehydrogenase N-terminal" evidence="4">
    <location>
        <begin position="1"/>
        <end position="169"/>
    </location>
</feature>
<name>C5J772_MESCH</name>
<dbReference type="AlphaFoldDB" id="C5J772"/>
<evidence type="ECO:0000259" key="5">
    <source>
        <dbReference type="Pfam" id="PF08125"/>
    </source>
</evidence>
<evidence type="ECO:0000313" key="7">
    <source>
        <dbReference type="Proteomes" id="UP000001491"/>
    </source>
</evidence>
<dbReference type="GO" id="GO:0019592">
    <property type="term" value="P:mannitol catabolic process"/>
    <property type="evidence" value="ECO:0007669"/>
    <property type="project" value="TreeGrafter"/>
</dbReference>